<dbReference type="InterPro" id="IPR050140">
    <property type="entry name" value="SRY-related_HMG-box_TF-like"/>
</dbReference>
<dbReference type="InterPro" id="IPR036910">
    <property type="entry name" value="HMG_box_dom_sf"/>
</dbReference>
<feature type="DNA-binding region" description="HMG box" evidence="3">
    <location>
        <begin position="172"/>
        <end position="274"/>
    </location>
</feature>
<dbReference type="Proteomes" id="UP000812966">
    <property type="component" value="Unassembled WGS sequence"/>
</dbReference>
<dbReference type="PANTHER" id="PTHR10270">
    <property type="entry name" value="SOX TRANSCRIPTION FACTOR"/>
    <property type="match status" value="1"/>
</dbReference>
<proteinExistence type="predicted"/>
<feature type="region of interest" description="Disordered" evidence="4">
    <location>
        <begin position="403"/>
        <end position="423"/>
    </location>
</feature>
<feature type="compositionally biased region" description="Low complexity" evidence="4">
    <location>
        <begin position="1"/>
        <end position="14"/>
    </location>
</feature>
<feature type="compositionally biased region" description="Basic and acidic residues" evidence="4">
    <location>
        <begin position="136"/>
        <end position="147"/>
    </location>
</feature>
<dbReference type="Gene3D" id="1.10.30.10">
    <property type="entry name" value="High mobility group box domain"/>
    <property type="match status" value="1"/>
</dbReference>
<organism evidence="6 7">
    <name type="scientific">Filobasidium floriforme</name>
    <dbReference type="NCBI Taxonomy" id="5210"/>
    <lineage>
        <taxon>Eukaryota</taxon>
        <taxon>Fungi</taxon>
        <taxon>Dikarya</taxon>
        <taxon>Basidiomycota</taxon>
        <taxon>Agaricomycotina</taxon>
        <taxon>Tremellomycetes</taxon>
        <taxon>Filobasidiales</taxon>
        <taxon>Filobasidiaceae</taxon>
        <taxon>Filobasidium</taxon>
    </lineage>
</organism>
<dbReference type="Pfam" id="PF00505">
    <property type="entry name" value="HMG_box"/>
    <property type="match status" value="1"/>
</dbReference>
<dbReference type="GO" id="GO:0000978">
    <property type="term" value="F:RNA polymerase II cis-regulatory region sequence-specific DNA binding"/>
    <property type="evidence" value="ECO:0007669"/>
    <property type="project" value="TreeGrafter"/>
</dbReference>
<feature type="compositionally biased region" description="Polar residues" evidence="4">
    <location>
        <begin position="34"/>
        <end position="56"/>
    </location>
</feature>
<keyword evidence="1 3" id="KW-0238">DNA-binding</keyword>
<feature type="domain" description="HMG box" evidence="5">
    <location>
        <begin position="172"/>
        <end position="274"/>
    </location>
</feature>
<dbReference type="GO" id="GO:0030154">
    <property type="term" value="P:cell differentiation"/>
    <property type="evidence" value="ECO:0007669"/>
    <property type="project" value="TreeGrafter"/>
</dbReference>
<dbReference type="PANTHER" id="PTHR10270:SF161">
    <property type="entry name" value="SEX-DETERMINING REGION Y PROTEIN"/>
    <property type="match status" value="1"/>
</dbReference>
<keyword evidence="3" id="KW-0539">Nucleus</keyword>
<dbReference type="SUPFAM" id="SSF47095">
    <property type="entry name" value="HMG-box"/>
    <property type="match status" value="1"/>
</dbReference>
<keyword evidence="2" id="KW-0804">Transcription</keyword>
<feature type="compositionally biased region" description="Basic and acidic residues" evidence="4">
    <location>
        <begin position="262"/>
        <end position="271"/>
    </location>
</feature>
<dbReference type="CDD" id="cd01389">
    <property type="entry name" value="HMG-box_ROX1-like"/>
    <property type="match status" value="1"/>
</dbReference>
<sequence length="809" mass="89515">MPQSPSTSSRQSRPSPFPYVGSSLRPNNHPALRSKSTSPTGVDSTLPDSANSYRQTFQHEDYQNFGFPMPSASAPTMNFDPQTGHVFPQSMPAHASTYPTPEFLGQPFSYTEPSTTLTSPIISGPSSFTSNSPDRAFQDRYDDSPERDVDEDDEAPPDTRETTPPVAAPEKTRRPPNAWILYRSDRIREYNKIGSLASFAASRPTGSTEDTVKSKKGKKGEKSPVKPSKGPPQAEISRIIAEQWKKEPKDVKAKYDRLAEIKKMEHQRDFPNYKYQPMKKEDKIKLKEKKDREKALARKEKALDKAMRPRKPRVRPPRQSAPTIQTLAKEEQCDLQEGSSTQRHLVTPRSPKKSARKPRKTPASASRAGKARDDGGESNKEFMDGHQVFWGIIPELPNSYVAPPASGGPIGPESRLHDMPDASGLSTAQLSEFGSAPTPQGFWQSQSFPSVPPAEAGLAIDSQSIVPYIFEPAPFPDISAGPTYQSLNSSRSDYFPGQYGQPGPSSLQQEPLPPVEIPGVTENELAEMWGLLEEDNVENTDGRQTVNWASDPTDLVNQWADLSVPIEDSTTYISPRNFSGSVASQIASEWHNNPYHSLQPEMHHQHSDAAYQQPGGYYQQPNQYPSSRPGYITIEVPVSSLQQQQQQPHMNRPPAYSSVHQGPPLAQATPLSPVNGGFPNSGNWSGRSFDYSTPFSAAGLPLDNRNDNYQPSIRTPNYMQSIDGTFESMQSRRVSEAGGLDDGGWISPTERLPSFGDFRLPSSTFVSFPEQEFEFSPENFVEPIHQKVPMKKGRVVAGQHAPPPQRVAS</sequence>
<name>A0A8K0JLH5_9TREE</name>
<evidence type="ECO:0000256" key="4">
    <source>
        <dbReference type="SAM" id="MobiDB-lite"/>
    </source>
</evidence>
<feature type="compositionally biased region" description="Polar residues" evidence="4">
    <location>
        <begin position="482"/>
        <end position="492"/>
    </location>
</feature>
<dbReference type="EMBL" id="JABELV010000072">
    <property type="protein sequence ID" value="KAG7532170.1"/>
    <property type="molecule type" value="Genomic_DNA"/>
</dbReference>
<evidence type="ECO:0000259" key="5">
    <source>
        <dbReference type="PROSITE" id="PS50118"/>
    </source>
</evidence>
<evidence type="ECO:0000313" key="7">
    <source>
        <dbReference type="Proteomes" id="UP000812966"/>
    </source>
</evidence>
<evidence type="ECO:0000256" key="2">
    <source>
        <dbReference type="ARBA" id="ARBA00023163"/>
    </source>
</evidence>
<evidence type="ECO:0000256" key="1">
    <source>
        <dbReference type="ARBA" id="ARBA00023125"/>
    </source>
</evidence>
<feature type="compositionally biased region" description="Basic residues" evidence="4">
    <location>
        <begin position="350"/>
        <end position="360"/>
    </location>
</feature>
<feature type="compositionally biased region" description="Basic and acidic residues" evidence="4">
    <location>
        <begin position="278"/>
        <end position="307"/>
    </location>
</feature>
<feature type="region of interest" description="Disordered" evidence="4">
    <location>
        <begin position="262"/>
        <end position="382"/>
    </location>
</feature>
<comment type="caution">
    <text evidence="6">The sequence shown here is derived from an EMBL/GenBank/DDBJ whole genome shotgun (WGS) entry which is preliminary data.</text>
</comment>
<dbReference type="GO" id="GO:0005634">
    <property type="term" value="C:nucleus"/>
    <property type="evidence" value="ECO:0007669"/>
    <property type="project" value="UniProtKB-UniRule"/>
</dbReference>
<feature type="region of interest" description="Disordered" evidence="4">
    <location>
        <begin position="1"/>
        <end position="178"/>
    </location>
</feature>
<evidence type="ECO:0000313" key="6">
    <source>
        <dbReference type="EMBL" id="KAG7532170.1"/>
    </source>
</evidence>
<dbReference type="SMART" id="SM00398">
    <property type="entry name" value="HMG"/>
    <property type="match status" value="1"/>
</dbReference>
<dbReference type="GO" id="GO:0001228">
    <property type="term" value="F:DNA-binding transcription activator activity, RNA polymerase II-specific"/>
    <property type="evidence" value="ECO:0007669"/>
    <property type="project" value="TreeGrafter"/>
</dbReference>
<reference evidence="6" key="1">
    <citation type="submission" date="2020-04" db="EMBL/GenBank/DDBJ databases">
        <title>Analysis of mating type loci in Filobasidium floriforme.</title>
        <authorList>
            <person name="Nowrousian M."/>
        </authorList>
    </citation>
    <scope>NUCLEOTIDE SEQUENCE</scope>
    <source>
        <strain evidence="6">CBS 6242</strain>
    </source>
</reference>
<protein>
    <recommendedName>
        <fullName evidence="5">HMG box domain-containing protein</fullName>
    </recommendedName>
</protein>
<dbReference type="PROSITE" id="PS50118">
    <property type="entry name" value="HMG_BOX_2"/>
    <property type="match status" value="1"/>
</dbReference>
<dbReference type="InterPro" id="IPR009071">
    <property type="entry name" value="HMG_box_dom"/>
</dbReference>
<dbReference type="AlphaFoldDB" id="A0A8K0JLH5"/>
<feature type="compositionally biased region" description="Polar residues" evidence="4">
    <location>
        <begin position="108"/>
        <end position="133"/>
    </location>
</feature>
<feature type="region of interest" description="Disordered" evidence="4">
    <location>
        <begin position="481"/>
        <end position="512"/>
    </location>
</feature>
<evidence type="ECO:0000256" key="3">
    <source>
        <dbReference type="PROSITE-ProRule" id="PRU00267"/>
    </source>
</evidence>
<feature type="region of interest" description="Disordered" evidence="4">
    <location>
        <begin position="196"/>
        <end position="235"/>
    </location>
</feature>
<accession>A0A8K0JLH5</accession>
<gene>
    <name evidence="6" type="ORF">FFLO_03798</name>
</gene>
<keyword evidence="7" id="KW-1185">Reference proteome</keyword>
<feature type="compositionally biased region" description="Basic and acidic residues" evidence="4">
    <location>
        <begin position="370"/>
        <end position="382"/>
    </location>
</feature>